<evidence type="ECO:0000313" key="2">
    <source>
        <dbReference type="EMBL" id="KXJ85426.1"/>
    </source>
</evidence>
<feature type="chain" id="PRO_5007292736" description="Secreted protein" evidence="1">
    <location>
        <begin position="20"/>
        <end position="125"/>
    </location>
</feature>
<proteinExistence type="predicted"/>
<dbReference type="InParanoid" id="A0A136IKE2"/>
<keyword evidence="3" id="KW-1185">Reference proteome</keyword>
<organism evidence="2 3">
    <name type="scientific">Microdochium bolleyi</name>
    <dbReference type="NCBI Taxonomy" id="196109"/>
    <lineage>
        <taxon>Eukaryota</taxon>
        <taxon>Fungi</taxon>
        <taxon>Dikarya</taxon>
        <taxon>Ascomycota</taxon>
        <taxon>Pezizomycotina</taxon>
        <taxon>Sordariomycetes</taxon>
        <taxon>Xylariomycetidae</taxon>
        <taxon>Xylariales</taxon>
        <taxon>Microdochiaceae</taxon>
        <taxon>Microdochium</taxon>
    </lineage>
</organism>
<reference evidence="3" key="1">
    <citation type="submission" date="2016-02" db="EMBL/GenBank/DDBJ databases">
        <title>Draft genome sequence of Microdochium bolleyi, a fungal endophyte of beachgrass.</title>
        <authorList>
            <consortium name="DOE Joint Genome Institute"/>
            <person name="David A.S."/>
            <person name="May G."/>
            <person name="Haridas S."/>
            <person name="Lim J."/>
            <person name="Wang M."/>
            <person name="Labutti K."/>
            <person name="Lipzen A."/>
            <person name="Barry K."/>
            <person name="Grigoriev I.V."/>
        </authorList>
    </citation>
    <scope>NUCLEOTIDE SEQUENCE [LARGE SCALE GENOMIC DNA]</scope>
    <source>
        <strain evidence="3">J235TASD1</strain>
    </source>
</reference>
<feature type="signal peptide" evidence="1">
    <location>
        <begin position="1"/>
        <end position="19"/>
    </location>
</feature>
<keyword evidence="1" id="KW-0732">Signal</keyword>
<dbReference type="AlphaFoldDB" id="A0A136IKE2"/>
<evidence type="ECO:0000313" key="3">
    <source>
        <dbReference type="Proteomes" id="UP000070501"/>
    </source>
</evidence>
<name>A0A136IKE2_9PEZI</name>
<evidence type="ECO:0000256" key="1">
    <source>
        <dbReference type="SAM" id="SignalP"/>
    </source>
</evidence>
<evidence type="ECO:0008006" key="4">
    <source>
        <dbReference type="Google" id="ProtNLM"/>
    </source>
</evidence>
<feature type="non-terminal residue" evidence="2">
    <location>
        <position position="125"/>
    </location>
</feature>
<dbReference type="EMBL" id="KQ964282">
    <property type="protein sequence ID" value="KXJ85426.1"/>
    <property type="molecule type" value="Genomic_DNA"/>
</dbReference>
<protein>
    <recommendedName>
        <fullName evidence="4">Secreted protein</fullName>
    </recommendedName>
</protein>
<accession>A0A136IKE2</accession>
<sequence>MIAVAWSAFQLCSIDCVACALVGLYSDPDISLLIIHCNSTASLSTPFTSLCRIKETNTAGKCAKVSLAAVLCSVESSPCTIKPEYPPTHMNGFHRVPSLGPVEACRAVTVESLFDPSRTTKRGCL</sequence>
<gene>
    <name evidence="2" type="ORF">Micbo1qcDRAFT_169427</name>
</gene>
<dbReference type="Proteomes" id="UP000070501">
    <property type="component" value="Unassembled WGS sequence"/>
</dbReference>